<accession>A0ABS9RKQ9</accession>
<gene>
    <name evidence="1" type="ORF">MKW35_12750</name>
</gene>
<evidence type="ECO:0000313" key="2">
    <source>
        <dbReference type="Proteomes" id="UP001156141"/>
    </source>
</evidence>
<proteinExistence type="predicted"/>
<comment type="caution">
    <text evidence="1">The sequence shown here is derived from an EMBL/GenBank/DDBJ whole genome shotgun (WGS) entry which is preliminary data.</text>
</comment>
<protein>
    <submittedName>
        <fullName evidence="1">Uncharacterized protein</fullName>
    </submittedName>
</protein>
<evidence type="ECO:0000313" key="1">
    <source>
        <dbReference type="EMBL" id="MCH4553492.1"/>
    </source>
</evidence>
<dbReference type="RefSeq" id="WP_240574571.1">
    <property type="nucleotide sequence ID" value="NZ_CP136709.1"/>
</dbReference>
<dbReference type="EMBL" id="JAKVQD010000005">
    <property type="protein sequence ID" value="MCH4553492.1"/>
    <property type="molecule type" value="Genomic_DNA"/>
</dbReference>
<sequence length="58" mass="6740">MEYTKLKDQLPEDEGKYNVNIKSGKGFRESIAIWTPHVGFVLIDDSLVNDEYIEGWHI</sequence>
<keyword evidence="2" id="KW-1185">Reference proteome</keyword>
<organism evidence="1 2">
    <name type="scientific">Aestuariibaculum lutulentum</name>
    <dbReference type="NCBI Taxonomy" id="2920935"/>
    <lineage>
        <taxon>Bacteria</taxon>
        <taxon>Pseudomonadati</taxon>
        <taxon>Bacteroidota</taxon>
        <taxon>Flavobacteriia</taxon>
        <taxon>Flavobacteriales</taxon>
        <taxon>Flavobacteriaceae</taxon>
    </lineage>
</organism>
<reference evidence="1" key="1">
    <citation type="submission" date="2022-02" db="EMBL/GenBank/DDBJ databases">
        <title>Aestuariibaculum sp., a marine bacterium isolated from sediment in Guangxi.</title>
        <authorList>
            <person name="Ying J."/>
        </authorList>
    </citation>
    <scope>NUCLEOTIDE SEQUENCE</scope>
    <source>
        <strain evidence="1">L182</strain>
    </source>
</reference>
<dbReference type="Proteomes" id="UP001156141">
    <property type="component" value="Unassembled WGS sequence"/>
</dbReference>
<name>A0ABS9RKQ9_9FLAO</name>